<accession>A0A1E7RCK8</accession>
<dbReference type="PANTHER" id="PTHR45947">
    <property type="entry name" value="SULFOQUINOVOSYL TRANSFERASE SQD2"/>
    <property type="match status" value="1"/>
</dbReference>
<feature type="domain" description="Glycosyl transferase family 1" evidence="1">
    <location>
        <begin position="186"/>
        <end position="352"/>
    </location>
</feature>
<dbReference type="EMBL" id="MKKK01000012">
    <property type="protein sequence ID" value="OEY97140.1"/>
    <property type="molecule type" value="Genomic_DNA"/>
</dbReference>
<dbReference type="GO" id="GO:0016758">
    <property type="term" value="F:hexosyltransferase activity"/>
    <property type="evidence" value="ECO:0007669"/>
    <property type="project" value="TreeGrafter"/>
</dbReference>
<dbReference type="CDD" id="cd03801">
    <property type="entry name" value="GT4_PimA-like"/>
    <property type="match status" value="1"/>
</dbReference>
<dbReference type="RefSeq" id="WP_070069289.1">
    <property type="nucleotide sequence ID" value="NZ_MKKK01000012.1"/>
</dbReference>
<evidence type="ECO:0000313" key="3">
    <source>
        <dbReference type="EMBL" id="OEY97140.1"/>
    </source>
</evidence>
<feature type="domain" description="Glycosyltransferase subfamily 4-like N-terminal" evidence="2">
    <location>
        <begin position="98"/>
        <end position="180"/>
    </location>
</feature>
<dbReference type="InterPro" id="IPR001296">
    <property type="entry name" value="Glyco_trans_1"/>
</dbReference>
<dbReference type="AlphaFoldDB" id="A0A1E7RCK8"/>
<comment type="caution">
    <text evidence="3">The sequence shown here is derived from an EMBL/GenBank/DDBJ whole genome shotgun (WGS) entry which is preliminary data.</text>
</comment>
<proteinExistence type="predicted"/>
<reference evidence="3 4" key="1">
    <citation type="submission" date="2016-09" db="EMBL/GenBank/DDBJ databases">
        <authorList>
            <person name="Capua I."/>
            <person name="De Benedictis P."/>
            <person name="Joannis T."/>
            <person name="Lombin L.H."/>
            <person name="Cattoli G."/>
        </authorList>
    </citation>
    <scope>NUCLEOTIDE SEQUENCE [LARGE SCALE GENOMIC DNA]</scope>
    <source>
        <strain evidence="3 4">ANC 4671</strain>
    </source>
</reference>
<dbReference type="OrthoDB" id="9792269at2"/>
<dbReference type="Proteomes" id="UP000185895">
    <property type="component" value="Unassembled WGS sequence"/>
</dbReference>
<sequence length="377" mass="42506">MQTKTLDSNLRFTFCALESYSMVGGLQQFNRRVVSALAEISFKSNLFRPTIILKGDTEQDIAQRIENVNFIACGSSHKKVAMNILKFAKYTDIMFFGHINLLPMAILAKLVNPRLKTVLFVHGHDVWNTKGTRQKKKWESWALNFIDKIASVSEFTATLMSDAFHVPKDKFYLFPNAVDPLVFDKKIVENSNTSSFLLTVSRMAEHDIGKHVDSVLRAMPEIRKYIPNVRYRVIGDGILRSQLQKLAQDLAVADIVDFMGRVSDEELAQSYAGATVFVMPSEKEGFGIVFLEAWLRYVPVICGTEDASHEVITDGVDGYAIHHDDIPELAKKITDLLLNPEKAKAMGEAGYKKVQQQYLMTTFTQNLAKLIEEIISA</sequence>
<gene>
    <name evidence="3" type="ORF">BJI46_01540</name>
</gene>
<dbReference type="STRING" id="1262585.BJI46_01540"/>
<dbReference type="InterPro" id="IPR050194">
    <property type="entry name" value="Glycosyltransferase_grp1"/>
</dbReference>
<name>A0A1E7RCK8_9GAMM</name>
<dbReference type="SUPFAM" id="SSF53756">
    <property type="entry name" value="UDP-Glycosyltransferase/glycogen phosphorylase"/>
    <property type="match status" value="1"/>
</dbReference>
<keyword evidence="4" id="KW-1185">Reference proteome</keyword>
<evidence type="ECO:0000259" key="1">
    <source>
        <dbReference type="Pfam" id="PF00534"/>
    </source>
</evidence>
<evidence type="ECO:0000259" key="2">
    <source>
        <dbReference type="Pfam" id="PF13439"/>
    </source>
</evidence>
<dbReference type="Pfam" id="PF00534">
    <property type="entry name" value="Glycos_transf_1"/>
    <property type="match status" value="1"/>
</dbReference>
<dbReference type="Pfam" id="PF13439">
    <property type="entry name" value="Glyco_transf_4"/>
    <property type="match status" value="1"/>
</dbReference>
<protein>
    <submittedName>
        <fullName evidence="3">Uncharacterized protein</fullName>
    </submittedName>
</protein>
<organism evidence="3 4">
    <name type="scientific">Acinetobacter qingfengensis</name>
    <dbReference type="NCBI Taxonomy" id="1262585"/>
    <lineage>
        <taxon>Bacteria</taxon>
        <taxon>Pseudomonadati</taxon>
        <taxon>Pseudomonadota</taxon>
        <taxon>Gammaproteobacteria</taxon>
        <taxon>Moraxellales</taxon>
        <taxon>Moraxellaceae</taxon>
        <taxon>Acinetobacter</taxon>
    </lineage>
</organism>
<dbReference type="InterPro" id="IPR028098">
    <property type="entry name" value="Glyco_trans_4-like_N"/>
</dbReference>
<evidence type="ECO:0000313" key="4">
    <source>
        <dbReference type="Proteomes" id="UP000185895"/>
    </source>
</evidence>
<dbReference type="PANTHER" id="PTHR45947:SF3">
    <property type="entry name" value="SULFOQUINOVOSYL TRANSFERASE SQD2"/>
    <property type="match status" value="1"/>
</dbReference>
<dbReference type="Gene3D" id="3.40.50.2000">
    <property type="entry name" value="Glycogen Phosphorylase B"/>
    <property type="match status" value="2"/>
</dbReference>